<accession>A0ABW2D3Y6</accession>
<evidence type="ECO:0000256" key="1">
    <source>
        <dbReference type="SAM" id="SignalP"/>
    </source>
</evidence>
<dbReference type="EMBL" id="JBHSYS010000001">
    <property type="protein sequence ID" value="MFC6955739.1"/>
    <property type="molecule type" value="Genomic_DNA"/>
</dbReference>
<evidence type="ECO:0008006" key="4">
    <source>
        <dbReference type="Google" id="ProtNLM"/>
    </source>
</evidence>
<keyword evidence="1" id="KW-0732">Signal</keyword>
<evidence type="ECO:0000313" key="2">
    <source>
        <dbReference type="EMBL" id="MFC6955739.1"/>
    </source>
</evidence>
<feature type="signal peptide" evidence="1">
    <location>
        <begin position="1"/>
        <end position="33"/>
    </location>
</feature>
<reference evidence="3" key="1">
    <citation type="journal article" date="2019" name="Int. J. Syst. Evol. Microbiol.">
        <title>The Global Catalogue of Microorganisms (GCM) 10K type strain sequencing project: providing services to taxonomists for standard genome sequencing and annotation.</title>
        <authorList>
            <consortium name="The Broad Institute Genomics Platform"/>
            <consortium name="The Broad Institute Genome Sequencing Center for Infectious Disease"/>
            <person name="Wu L."/>
            <person name="Ma J."/>
        </authorList>
    </citation>
    <scope>NUCLEOTIDE SEQUENCE [LARGE SCALE GENOMIC DNA]</scope>
    <source>
        <strain evidence="3">KACC 12634</strain>
    </source>
</reference>
<proteinExistence type="predicted"/>
<feature type="chain" id="PRO_5046832638" description="Secreted protein" evidence="1">
    <location>
        <begin position="34"/>
        <end position="114"/>
    </location>
</feature>
<dbReference type="RefSeq" id="WP_382352527.1">
    <property type="nucleotide sequence ID" value="NZ_JBHMBP010000004.1"/>
</dbReference>
<protein>
    <recommendedName>
        <fullName evidence="4">Secreted protein</fullName>
    </recommendedName>
</protein>
<name>A0ABW2D3Y6_9ACTN</name>
<evidence type="ECO:0000313" key="3">
    <source>
        <dbReference type="Proteomes" id="UP001596470"/>
    </source>
</evidence>
<organism evidence="2 3">
    <name type="scientific">Glycomyces mayteni</name>
    <dbReference type="NCBI Taxonomy" id="543887"/>
    <lineage>
        <taxon>Bacteria</taxon>
        <taxon>Bacillati</taxon>
        <taxon>Actinomycetota</taxon>
        <taxon>Actinomycetes</taxon>
        <taxon>Glycomycetales</taxon>
        <taxon>Glycomycetaceae</taxon>
        <taxon>Glycomyces</taxon>
    </lineage>
</organism>
<sequence>MFRTRLKRTAAAAAAGLMLAGMFSLGTAVPAAAEDDMTIMGWPTGCTAQVQDWGGVASCSSHNGGSYQAVATCKDSNGNTFIANGAWRQTGWSRAFCPGSSHAVSANIWTSPTP</sequence>
<keyword evidence="3" id="KW-1185">Reference proteome</keyword>
<dbReference type="Proteomes" id="UP001596470">
    <property type="component" value="Unassembled WGS sequence"/>
</dbReference>
<gene>
    <name evidence="2" type="ORF">ACFQS3_00880</name>
</gene>
<comment type="caution">
    <text evidence="2">The sequence shown here is derived from an EMBL/GenBank/DDBJ whole genome shotgun (WGS) entry which is preliminary data.</text>
</comment>